<name>A0ACC2U7B7_9FUNG</name>
<dbReference type="Proteomes" id="UP001165960">
    <property type="component" value="Unassembled WGS sequence"/>
</dbReference>
<sequence>MSGALGLQEVAVKAKHMWAKGFLDSIEVYFRSPALGRAFDMMASVSKEPFTTNALCLSMPKHKRLHTKASCPPFWKEAWRTLRQGK</sequence>
<comment type="caution">
    <text evidence="1">The sequence shown here is derived from an EMBL/GenBank/DDBJ whole genome shotgun (WGS) entry which is preliminary data.</text>
</comment>
<dbReference type="EMBL" id="QTSX02001421">
    <property type="protein sequence ID" value="KAJ9082929.1"/>
    <property type="molecule type" value="Genomic_DNA"/>
</dbReference>
<evidence type="ECO:0000313" key="1">
    <source>
        <dbReference type="EMBL" id="KAJ9082929.1"/>
    </source>
</evidence>
<keyword evidence="2" id="KW-1185">Reference proteome</keyword>
<proteinExistence type="predicted"/>
<gene>
    <name evidence="1" type="ORF">DSO57_1000229</name>
</gene>
<accession>A0ACC2U7B7</accession>
<evidence type="ECO:0000313" key="2">
    <source>
        <dbReference type="Proteomes" id="UP001165960"/>
    </source>
</evidence>
<organism evidence="1 2">
    <name type="scientific">Entomophthora muscae</name>
    <dbReference type="NCBI Taxonomy" id="34485"/>
    <lineage>
        <taxon>Eukaryota</taxon>
        <taxon>Fungi</taxon>
        <taxon>Fungi incertae sedis</taxon>
        <taxon>Zoopagomycota</taxon>
        <taxon>Entomophthoromycotina</taxon>
        <taxon>Entomophthoromycetes</taxon>
        <taxon>Entomophthorales</taxon>
        <taxon>Entomophthoraceae</taxon>
        <taxon>Entomophthora</taxon>
    </lineage>
</organism>
<reference evidence="1" key="1">
    <citation type="submission" date="2022-04" db="EMBL/GenBank/DDBJ databases">
        <title>Genome of the entomopathogenic fungus Entomophthora muscae.</title>
        <authorList>
            <person name="Elya C."/>
            <person name="Lovett B.R."/>
            <person name="Lee E."/>
            <person name="Macias A.M."/>
            <person name="Hajek A.E."/>
            <person name="De Bivort B.L."/>
            <person name="Kasson M.T."/>
            <person name="De Fine Licht H.H."/>
            <person name="Stajich J.E."/>
        </authorList>
    </citation>
    <scope>NUCLEOTIDE SEQUENCE</scope>
    <source>
        <strain evidence="1">Berkeley</strain>
    </source>
</reference>
<protein>
    <submittedName>
        <fullName evidence="1">Uncharacterized protein</fullName>
    </submittedName>
</protein>